<dbReference type="OrthoDB" id="9802516at2"/>
<dbReference type="Proteomes" id="UP000192796">
    <property type="component" value="Unassembled WGS sequence"/>
</dbReference>
<dbReference type="PANTHER" id="PTHR34039">
    <property type="entry name" value="UPF0102 PROTEIN YRAN"/>
    <property type="match status" value="1"/>
</dbReference>
<protein>
    <recommendedName>
        <fullName evidence="2">UPF0102 protein A3860_28845</fullName>
    </recommendedName>
</protein>
<accession>A0A1V9FVI1</accession>
<dbReference type="Pfam" id="PF02021">
    <property type="entry name" value="UPF0102"/>
    <property type="match status" value="1"/>
</dbReference>
<name>A0A1V9FVI1_9BACT</name>
<dbReference type="HAMAP" id="MF_00048">
    <property type="entry name" value="UPF0102"/>
    <property type="match status" value="1"/>
</dbReference>
<evidence type="ECO:0000256" key="1">
    <source>
        <dbReference type="ARBA" id="ARBA00006738"/>
    </source>
</evidence>
<dbReference type="InterPro" id="IPR011856">
    <property type="entry name" value="tRNA_endonuc-like_dom_sf"/>
</dbReference>
<organism evidence="3 4">
    <name type="scientific">Niastella vici</name>
    <dbReference type="NCBI Taxonomy" id="1703345"/>
    <lineage>
        <taxon>Bacteria</taxon>
        <taxon>Pseudomonadati</taxon>
        <taxon>Bacteroidota</taxon>
        <taxon>Chitinophagia</taxon>
        <taxon>Chitinophagales</taxon>
        <taxon>Chitinophagaceae</taxon>
        <taxon>Niastella</taxon>
    </lineage>
</organism>
<dbReference type="AlphaFoldDB" id="A0A1V9FVI1"/>
<comment type="similarity">
    <text evidence="1 2">Belongs to the UPF0102 family.</text>
</comment>
<dbReference type="InterPro" id="IPR011335">
    <property type="entry name" value="Restrct_endonuc-II-like"/>
</dbReference>
<reference evidence="3 4" key="1">
    <citation type="submission" date="2016-03" db="EMBL/GenBank/DDBJ databases">
        <title>Niastella vici sp. nov., isolated from farmland soil.</title>
        <authorList>
            <person name="Chen L."/>
            <person name="Wang D."/>
            <person name="Yang S."/>
            <person name="Wang G."/>
        </authorList>
    </citation>
    <scope>NUCLEOTIDE SEQUENCE [LARGE SCALE GENOMIC DNA]</scope>
    <source>
        <strain evidence="3 4">DJ57</strain>
    </source>
</reference>
<dbReference type="InterPro" id="IPR003509">
    <property type="entry name" value="UPF0102_YraN-like"/>
</dbReference>
<gene>
    <name evidence="3" type="ORF">A3860_28845</name>
</gene>
<dbReference type="Gene3D" id="3.40.1350.10">
    <property type="match status" value="1"/>
</dbReference>
<evidence type="ECO:0000313" key="3">
    <source>
        <dbReference type="EMBL" id="OQP62369.1"/>
    </source>
</evidence>
<dbReference type="SUPFAM" id="SSF52980">
    <property type="entry name" value="Restriction endonuclease-like"/>
    <property type="match status" value="1"/>
</dbReference>
<proteinExistence type="inferred from homology"/>
<keyword evidence="4" id="KW-1185">Reference proteome</keyword>
<dbReference type="CDD" id="cd20736">
    <property type="entry name" value="PoNe_Nuclease"/>
    <property type="match status" value="1"/>
</dbReference>
<dbReference type="PANTHER" id="PTHR34039:SF1">
    <property type="entry name" value="UPF0102 PROTEIN YRAN"/>
    <property type="match status" value="1"/>
</dbReference>
<evidence type="ECO:0000256" key="2">
    <source>
        <dbReference type="HAMAP-Rule" id="MF_00048"/>
    </source>
</evidence>
<dbReference type="STRING" id="1703345.A3860_28845"/>
<dbReference type="EMBL" id="LVYD01000051">
    <property type="protein sequence ID" value="OQP62369.1"/>
    <property type="molecule type" value="Genomic_DNA"/>
</dbReference>
<comment type="caution">
    <text evidence="3">The sequence shown here is derived from an EMBL/GenBank/DDBJ whole genome shotgun (WGS) entry which is preliminary data.</text>
</comment>
<dbReference type="RefSeq" id="WP_081149342.1">
    <property type="nucleotide sequence ID" value="NZ_LVYD01000051.1"/>
</dbReference>
<sequence>MSYQHHDTGKKGEDMAVAYLQKQLFTILQRNWRYARYEIDIIASRDNVLHIIEVKTRSSLLFGHPEESVSKKKIKNLLQAARAYMYQNQQWREVQFNILSITMLPGQPVEYFFIEDVYL</sequence>
<evidence type="ECO:0000313" key="4">
    <source>
        <dbReference type="Proteomes" id="UP000192796"/>
    </source>
</evidence>
<dbReference type="GO" id="GO:0003676">
    <property type="term" value="F:nucleic acid binding"/>
    <property type="evidence" value="ECO:0007669"/>
    <property type="project" value="InterPro"/>
</dbReference>